<dbReference type="GeneID" id="100533404"/>
<dbReference type="Proteomes" id="UP000694888">
    <property type="component" value="Unplaced"/>
</dbReference>
<keyword evidence="12" id="KW-1185">Reference proteome</keyword>
<dbReference type="PANTHER" id="PTHR11893:SF36">
    <property type="entry name" value="INNEXIN-5"/>
    <property type="match status" value="1"/>
</dbReference>
<proteinExistence type="evidence at transcript level"/>
<evidence type="ECO:0000256" key="7">
    <source>
        <dbReference type="ARBA" id="ARBA00023136"/>
    </source>
</evidence>
<name>Q2VTE8_APLCA</name>
<dbReference type="Pfam" id="PF00876">
    <property type="entry name" value="Innexin"/>
    <property type="match status" value="1"/>
</dbReference>
<dbReference type="EMBL" id="AY823630">
    <property type="protein sequence ID" value="AAX24146.2"/>
    <property type="molecule type" value="mRNA"/>
</dbReference>
<sequence>MPFQQRSLGEDSTDRYVHTWTVSLLFFLSLVTWLLAASPLVISSGEGTPPFQARCWCPAQFESSQVEYSNAFCSTWYSDAFKRGTLRGLRDLLTSLVSFKPEDSSILDYYVTTNGSETFNLDSSDQYFASVTVPLVLFIFALLIKLPHLVWYLMSTFCPVNIEKTLHTADHVQNLQTDTKRQVTTDLVQSVDKALKDCPHRATVSYLFYKFFSSLVLVLESTVLSTRILPQVFAETGSRQPIQQQSEVLPCYFTIRQLSNHHDYFLQCLFSPTDTSRRSQLGHHALFTGLLVYFLILTVVSVVSFLTWLSRLTMGTCRSQVAARPSLPTDAYLLLYLSQDNLGPMVTRDLAENEAWTQDSGLAGPIVASGQFELDGQKDGAEEGDQAGEGGGGEGAEEKMDSEKEKDEKKDDMTVDLDKVDLA</sequence>
<keyword evidence="4 10" id="KW-0812">Transmembrane</keyword>
<dbReference type="RefSeq" id="NP_001191616.1">
    <property type="nucleotide sequence ID" value="NM_001204687.1"/>
</dbReference>
<evidence type="ECO:0000256" key="5">
    <source>
        <dbReference type="ARBA" id="ARBA00022989"/>
    </source>
</evidence>
<feature type="transmembrane region" description="Helical" evidence="10">
    <location>
        <begin position="285"/>
        <end position="309"/>
    </location>
</feature>
<organism evidence="11">
    <name type="scientific">Aplysia californica</name>
    <name type="common">California sea hare</name>
    <dbReference type="NCBI Taxonomy" id="6500"/>
    <lineage>
        <taxon>Eukaryota</taxon>
        <taxon>Metazoa</taxon>
        <taxon>Spiralia</taxon>
        <taxon>Lophotrochozoa</taxon>
        <taxon>Mollusca</taxon>
        <taxon>Gastropoda</taxon>
        <taxon>Heterobranchia</taxon>
        <taxon>Euthyneura</taxon>
        <taxon>Tectipleura</taxon>
        <taxon>Aplysiida</taxon>
        <taxon>Aplysioidea</taxon>
        <taxon>Aplysiidae</taxon>
        <taxon>Aplysia</taxon>
    </lineage>
</organism>
<evidence type="ECO:0000256" key="6">
    <source>
        <dbReference type="ARBA" id="ARBA00023065"/>
    </source>
</evidence>
<keyword evidence="7 10" id="KW-0472">Membrane</keyword>
<keyword evidence="2" id="KW-0813">Transport</keyword>
<keyword evidence="5 10" id="KW-1133">Transmembrane helix</keyword>
<dbReference type="GO" id="GO:0034220">
    <property type="term" value="P:monoatomic ion transmembrane transport"/>
    <property type="evidence" value="ECO:0007669"/>
    <property type="project" value="UniProtKB-KW"/>
</dbReference>
<evidence type="ECO:0000256" key="10">
    <source>
        <dbReference type="SAM" id="Phobius"/>
    </source>
</evidence>
<evidence type="ECO:0000313" key="13">
    <source>
        <dbReference type="RefSeq" id="NP_001191616.1"/>
    </source>
</evidence>
<evidence type="ECO:0000256" key="2">
    <source>
        <dbReference type="ARBA" id="ARBA00022448"/>
    </source>
</evidence>
<keyword evidence="3" id="KW-1003">Cell membrane</keyword>
<dbReference type="AlphaFoldDB" id="Q2VTE8"/>
<feature type="compositionally biased region" description="Basic and acidic residues" evidence="9">
    <location>
        <begin position="396"/>
        <end position="423"/>
    </location>
</feature>
<feature type="transmembrane region" description="Helical" evidence="10">
    <location>
        <begin position="20"/>
        <end position="42"/>
    </location>
</feature>
<gene>
    <name evidence="13" type="primary">LOC100533404</name>
</gene>
<feature type="region of interest" description="Disordered" evidence="9">
    <location>
        <begin position="373"/>
        <end position="423"/>
    </location>
</feature>
<dbReference type="OrthoDB" id="6156233at2759"/>
<dbReference type="InterPro" id="IPR000990">
    <property type="entry name" value="Innexin"/>
</dbReference>
<protein>
    <submittedName>
        <fullName evidence="11 13">Pannexin 7</fullName>
    </submittedName>
</protein>
<evidence type="ECO:0000313" key="11">
    <source>
        <dbReference type="EMBL" id="AAX24146.2"/>
    </source>
</evidence>
<dbReference type="PANTHER" id="PTHR11893">
    <property type="entry name" value="INNEXIN"/>
    <property type="match status" value="1"/>
</dbReference>
<evidence type="ECO:0000256" key="9">
    <source>
        <dbReference type="SAM" id="MobiDB-lite"/>
    </source>
</evidence>
<evidence type="ECO:0000313" key="12">
    <source>
        <dbReference type="Proteomes" id="UP000694888"/>
    </source>
</evidence>
<reference evidence="13" key="2">
    <citation type="submission" date="2025-05" db="UniProtKB">
        <authorList>
            <consortium name="RefSeq"/>
        </authorList>
    </citation>
    <scope>IDENTIFICATION</scope>
</reference>
<evidence type="ECO:0000256" key="8">
    <source>
        <dbReference type="ARBA" id="ARBA00023303"/>
    </source>
</evidence>
<dbReference type="GO" id="GO:0005886">
    <property type="term" value="C:plasma membrane"/>
    <property type="evidence" value="ECO:0007669"/>
    <property type="project" value="UniProtKB-SubCell"/>
</dbReference>
<reference evidence="11 13" key="1">
    <citation type="journal article" date="2006" name="Cell">
        <title>Neuronal transcriptome of Aplysia: neuronal compartments and circuitry.</title>
        <authorList>
            <person name="Moroz L.L."/>
            <person name="Edwards J.R."/>
            <person name="Puthanveettil S.V."/>
            <person name="Kohn A.B."/>
            <person name="Ha T."/>
            <person name="Heyland A."/>
            <person name="Knudsen B."/>
            <person name="Sahni A."/>
            <person name="Yu F."/>
            <person name="Liu L."/>
            <person name="Jezzini S."/>
            <person name="Lovell P."/>
            <person name="Iannucculli W."/>
            <person name="Chen M."/>
            <person name="Nguyen T."/>
            <person name="Sheng H."/>
            <person name="Shaw R."/>
            <person name="Kalachikov S."/>
            <person name="Panchin Y.V."/>
            <person name="Farmerie W."/>
            <person name="Russo J.J."/>
            <person name="Ju J."/>
            <person name="Kandel E.R."/>
        </authorList>
    </citation>
    <scope>NUCLEOTIDE SEQUENCE</scope>
</reference>
<evidence type="ECO:0000256" key="1">
    <source>
        <dbReference type="ARBA" id="ARBA00004651"/>
    </source>
</evidence>
<accession>Q2VTE8</accession>
<comment type="subcellular location">
    <subcellularLocation>
        <location evidence="1">Cell membrane</location>
        <topology evidence="1">Multi-pass membrane protein</topology>
    </subcellularLocation>
</comment>
<evidence type="ECO:0000256" key="3">
    <source>
        <dbReference type="ARBA" id="ARBA00022475"/>
    </source>
</evidence>
<feature type="transmembrane region" description="Helical" evidence="10">
    <location>
        <begin position="127"/>
        <end position="144"/>
    </location>
</feature>
<keyword evidence="8" id="KW-0407">Ion channel</keyword>
<evidence type="ECO:0000256" key="4">
    <source>
        <dbReference type="ARBA" id="ARBA00022692"/>
    </source>
</evidence>
<keyword evidence="6" id="KW-0406">Ion transport</keyword>